<accession>A0A9D1MC16</accession>
<dbReference type="NCBIfam" id="TIGR01909">
    <property type="entry name" value="C_GCAxxG_C_C"/>
    <property type="match status" value="1"/>
</dbReference>
<dbReference type="InterPro" id="IPR010181">
    <property type="entry name" value="CGCAxxGCC_motif"/>
</dbReference>
<dbReference type="Proteomes" id="UP000824109">
    <property type="component" value="Unassembled WGS sequence"/>
</dbReference>
<protein>
    <submittedName>
        <fullName evidence="1">C_GCAxxG_C_C family protein</fullName>
    </submittedName>
</protein>
<gene>
    <name evidence="1" type="ORF">IAA61_06490</name>
</gene>
<reference evidence="1" key="2">
    <citation type="journal article" date="2021" name="PeerJ">
        <title>Extensive microbial diversity within the chicken gut microbiome revealed by metagenomics and culture.</title>
        <authorList>
            <person name="Gilroy R."/>
            <person name="Ravi A."/>
            <person name="Getino M."/>
            <person name="Pursley I."/>
            <person name="Horton D.L."/>
            <person name="Alikhan N.F."/>
            <person name="Baker D."/>
            <person name="Gharbi K."/>
            <person name="Hall N."/>
            <person name="Watson M."/>
            <person name="Adriaenssens E.M."/>
            <person name="Foster-Nyarko E."/>
            <person name="Jarju S."/>
            <person name="Secka A."/>
            <person name="Antonio M."/>
            <person name="Oren A."/>
            <person name="Chaudhuri R.R."/>
            <person name="La Ragione R."/>
            <person name="Hildebrand F."/>
            <person name="Pallen M.J."/>
        </authorList>
    </citation>
    <scope>NUCLEOTIDE SEQUENCE</scope>
    <source>
        <strain evidence="1">USAMLcec3-3695</strain>
    </source>
</reference>
<organism evidence="1 2">
    <name type="scientific">Candidatus Ornithomonoglobus merdipullorum</name>
    <dbReference type="NCBI Taxonomy" id="2840895"/>
    <lineage>
        <taxon>Bacteria</taxon>
        <taxon>Bacillati</taxon>
        <taxon>Bacillota</taxon>
        <taxon>Clostridia</taxon>
        <taxon>Candidatus Ornithomonoglobus</taxon>
    </lineage>
</organism>
<dbReference type="EMBL" id="DVNB01000069">
    <property type="protein sequence ID" value="HIU57444.1"/>
    <property type="molecule type" value="Genomic_DNA"/>
</dbReference>
<reference evidence="1" key="1">
    <citation type="submission" date="2020-10" db="EMBL/GenBank/DDBJ databases">
        <authorList>
            <person name="Gilroy R."/>
        </authorList>
    </citation>
    <scope>NUCLEOTIDE SEQUENCE</scope>
    <source>
        <strain evidence="1">USAMLcec3-3695</strain>
    </source>
</reference>
<dbReference type="Pfam" id="PF09719">
    <property type="entry name" value="C_GCAxxG_C_C"/>
    <property type="match status" value="1"/>
</dbReference>
<dbReference type="AlphaFoldDB" id="A0A9D1MC16"/>
<evidence type="ECO:0000313" key="1">
    <source>
        <dbReference type="EMBL" id="HIU57444.1"/>
    </source>
</evidence>
<proteinExistence type="predicted"/>
<evidence type="ECO:0000313" key="2">
    <source>
        <dbReference type="Proteomes" id="UP000824109"/>
    </source>
</evidence>
<name>A0A9D1MC16_9FIRM</name>
<comment type="caution">
    <text evidence="1">The sequence shown here is derived from an EMBL/GenBank/DDBJ whole genome shotgun (WGS) entry which is preliminary data.</text>
</comment>
<sequence length="152" mass="16711">MTREDRSEELFRSGFNCAQSVVGVFCDDFGIDLDTAMKLTECFGGGFGRMRLVCGAVSAMGIVSGMALSRGAGEGNTRAAVYGKVHELTDRFKENNGTIICAELLGLDKNTKYEAKPEARTEAYYKKRPCIQCIRECVRLAEEGLKEYLPEG</sequence>